<reference evidence="2 3" key="1">
    <citation type="journal article" date="2005" name="Nature">
        <title>The genome of the social amoeba Dictyostelium discoideum.</title>
        <authorList>
            <consortium name="The Dictyostelium discoideum Sequencing Consortium"/>
            <person name="Eichinger L."/>
            <person name="Pachebat J.A."/>
            <person name="Glockner G."/>
            <person name="Rajandream M.A."/>
            <person name="Sucgang R."/>
            <person name="Berriman M."/>
            <person name="Song J."/>
            <person name="Olsen R."/>
            <person name="Szafranski K."/>
            <person name="Xu Q."/>
            <person name="Tunggal B."/>
            <person name="Kummerfeld S."/>
            <person name="Madera M."/>
            <person name="Konfortov B.A."/>
            <person name="Rivero F."/>
            <person name="Bankier A.T."/>
            <person name="Lehmann R."/>
            <person name="Hamlin N."/>
            <person name="Davies R."/>
            <person name="Gaudet P."/>
            <person name="Fey P."/>
            <person name="Pilcher K."/>
            <person name="Chen G."/>
            <person name="Saunders D."/>
            <person name="Sodergren E."/>
            <person name="Davis P."/>
            <person name="Kerhornou A."/>
            <person name="Nie X."/>
            <person name="Hall N."/>
            <person name="Anjard C."/>
            <person name="Hemphill L."/>
            <person name="Bason N."/>
            <person name="Farbrother P."/>
            <person name="Desany B."/>
            <person name="Just E."/>
            <person name="Morio T."/>
            <person name="Rost R."/>
            <person name="Churcher C."/>
            <person name="Cooper J."/>
            <person name="Haydock S."/>
            <person name="van Driessche N."/>
            <person name="Cronin A."/>
            <person name="Goodhead I."/>
            <person name="Muzny D."/>
            <person name="Mourier T."/>
            <person name="Pain A."/>
            <person name="Lu M."/>
            <person name="Harper D."/>
            <person name="Lindsay R."/>
            <person name="Hauser H."/>
            <person name="James K."/>
            <person name="Quiles M."/>
            <person name="Madan Babu M."/>
            <person name="Saito T."/>
            <person name="Buchrieser C."/>
            <person name="Wardroper A."/>
            <person name="Felder M."/>
            <person name="Thangavelu M."/>
            <person name="Johnson D."/>
            <person name="Knights A."/>
            <person name="Loulseged H."/>
            <person name="Mungall K."/>
            <person name="Oliver K."/>
            <person name="Price C."/>
            <person name="Quail M.A."/>
            <person name="Urushihara H."/>
            <person name="Hernandez J."/>
            <person name="Rabbinowitsch E."/>
            <person name="Steffen D."/>
            <person name="Sanders M."/>
            <person name="Ma J."/>
            <person name="Kohara Y."/>
            <person name="Sharp S."/>
            <person name="Simmonds M."/>
            <person name="Spiegler S."/>
            <person name="Tivey A."/>
            <person name="Sugano S."/>
            <person name="White B."/>
            <person name="Walker D."/>
            <person name="Woodward J."/>
            <person name="Winckler T."/>
            <person name="Tanaka Y."/>
            <person name="Shaulsky G."/>
            <person name="Schleicher M."/>
            <person name="Weinstock G."/>
            <person name="Rosenthal A."/>
            <person name="Cox E.C."/>
            <person name="Chisholm R.L."/>
            <person name="Gibbs R."/>
            <person name="Loomis W.F."/>
            <person name="Platzer M."/>
            <person name="Kay R.R."/>
            <person name="Williams J."/>
            <person name="Dear P.H."/>
            <person name="Noegel A.A."/>
            <person name="Barrell B."/>
            <person name="Kuspa A."/>
        </authorList>
    </citation>
    <scope>NUCLEOTIDE SEQUENCE [LARGE SCALE GENOMIC DNA]</scope>
    <source>
        <strain evidence="2 3">AX4</strain>
    </source>
</reference>
<organism evidence="2 3">
    <name type="scientific">Dictyostelium discoideum</name>
    <name type="common">Social amoeba</name>
    <dbReference type="NCBI Taxonomy" id="44689"/>
    <lineage>
        <taxon>Eukaryota</taxon>
        <taxon>Amoebozoa</taxon>
        <taxon>Evosea</taxon>
        <taxon>Eumycetozoa</taxon>
        <taxon>Dictyostelia</taxon>
        <taxon>Dictyosteliales</taxon>
        <taxon>Dictyosteliaceae</taxon>
        <taxon>Dictyostelium</taxon>
    </lineage>
</organism>
<sequence>MLKFLIAILVIFSLLSNLNAVNADKYNCVSKCAFADPNYYKLCAFGTNGKACREIEERCVKGCPDH</sequence>
<proteinExistence type="predicted"/>
<dbReference type="GeneID" id="8623586"/>
<dbReference type="Proteomes" id="UP000002195">
    <property type="component" value="Unassembled WGS sequence"/>
</dbReference>
<dbReference type="AlphaFoldDB" id="Q54SI0"/>
<dbReference type="PaxDb" id="44689-DDB0204768"/>
<dbReference type="HOGENOM" id="CLU_200764_0_0_1"/>
<dbReference type="InParanoid" id="Q54SI0"/>
<evidence type="ECO:0000313" key="2">
    <source>
        <dbReference type="EMBL" id="EAL66087.1"/>
    </source>
</evidence>
<name>Q54SI0_DICDI</name>
<keyword evidence="1" id="KW-0732">Signal</keyword>
<dbReference type="VEuPathDB" id="AmoebaDB:DDB_G0282455"/>
<dbReference type="PhylomeDB" id="Q54SI0"/>
<dbReference type="KEGG" id="ddi:DDB_G0282455"/>
<keyword evidence="3" id="KW-1185">Reference proteome</keyword>
<accession>Q54SI0</accession>
<protein>
    <submittedName>
        <fullName evidence="2">Uncharacterized protein</fullName>
    </submittedName>
</protein>
<dbReference type="RefSeq" id="XP_640059.1">
    <property type="nucleotide sequence ID" value="XM_634967.1"/>
</dbReference>
<comment type="caution">
    <text evidence="2">The sequence shown here is derived from an EMBL/GenBank/DDBJ whole genome shotgun (WGS) entry which is preliminary data.</text>
</comment>
<gene>
    <name evidence="2" type="ORF">DDB_G0282455</name>
</gene>
<dbReference type="EMBL" id="AAFI02000047">
    <property type="protein sequence ID" value="EAL66087.1"/>
    <property type="molecule type" value="Genomic_DNA"/>
</dbReference>
<evidence type="ECO:0000313" key="3">
    <source>
        <dbReference type="Proteomes" id="UP000002195"/>
    </source>
</evidence>
<feature type="chain" id="PRO_5004249899" evidence="1">
    <location>
        <begin position="24"/>
        <end position="66"/>
    </location>
</feature>
<dbReference type="dictyBase" id="DDB_G0282455">
    <property type="gene designation" value="beiC"/>
</dbReference>
<feature type="signal peptide" evidence="1">
    <location>
        <begin position="1"/>
        <end position="23"/>
    </location>
</feature>
<dbReference type="SMR" id="Q54SI0"/>
<evidence type="ECO:0000256" key="1">
    <source>
        <dbReference type="SAM" id="SignalP"/>
    </source>
</evidence>